<evidence type="ECO:0000313" key="2">
    <source>
        <dbReference type="EMBL" id="JAH05946.1"/>
    </source>
</evidence>
<dbReference type="EMBL" id="GBXM01102631">
    <property type="protein sequence ID" value="JAH05946.1"/>
    <property type="molecule type" value="Transcribed_RNA"/>
</dbReference>
<name>A0A0E9PMT9_ANGAN</name>
<proteinExistence type="predicted"/>
<accession>A0A0E9PMT9</accession>
<dbReference type="AlphaFoldDB" id="A0A0E9PMT9"/>
<feature type="region of interest" description="Disordered" evidence="1">
    <location>
        <begin position="1"/>
        <end position="24"/>
    </location>
</feature>
<protein>
    <submittedName>
        <fullName evidence="2">Uncharacterized protein</fullName>
    </submittedName>
</protein>
<reference evidence="2" key="2">
    <citation type="journal article" date="2015" name="Fish Shellfish Immunol.">
        <title>Early steps in the European eel (Anguilla anguilla)-Vibrio vulnificus interaction in the gills: Role of the RtxA13 toxin.</title>
        <authorList>
            <person name="Callol A."/>
            <person name="Pajuelo D."/>
            <person name="Ebbesson L."/>
            <person name="Teles M."/>
            <person name="MacKenzie S."/>
            <person name="Amaro C."/>
        </authorList>
    </citation>
    <scope>NUCLEOTIDE SEQUENCE</scope>
</reference>
<sequence length="24" mass="2705">MRSQIPSGCAGFSLAERHKQNKKM</sequence>
<organism evidence="2">
    <name type="scientific">Anguilla anguilla</name>
    <name type="common">European freshwater eel</name>
    <name type="synonym">Muraena anguilla</name>
    <dbReference type="NCBI Taxonomy" id="7936"/>
    <lineage>
        <taxon>Eukaryota</taxon>
        <taxon>Metazoa</taxon>
        <taxon>Chordata</taxon>
        <taxon>Craniata</taxon>
        <taxon>Vertebrata</taxon>
        <taxon>Euteleostomi</taxon>
        <taxon>Actinopterygii</taxon>
        <taxon>Neopterygii</taxon>
        <taxon>Teleostei</taxon>
        <taxon>Anguilliformes</taxon>
        <taxon>Anguillidae</taxon>
        <taxon>Anguilla</taxon>
    </lineage>
</organism>
<reference evidence="2" key="1">
    <citation type="submission" date="2014-11" db="EMBL/GenBank/DDBJ databases">
        <authorList>
            <person name="Amaro Gonzalez C."/>
        </authorList>
    </citation>
    <scope>NUCLEOTIDE SEQUENCE</scope>
</reference>
<evidence type="ECO:0000256" key="1">
    <source>
        <dbReference type="SAM" id="MobiDB-lite"/>
    </source>
</evidence>